<protein>
    <recommendedName>
        <fullName evidence="1">PiggyBac transposable element-derived protein domain-containing protein</fullName>
    </recommendedName>
</protein>
<proteinExistence type="predicted"/>
<accession>A0A0V0T2C2</accession>
<evidence type="ECO:0000313" key="2">
    <source>
        <dbReference type="EMBL" id="KRX33147.1"/>
    </source>
</evidence>
<dbReference type="AlphaFoldDB" id="A0A0V0T2C2"/>
<dbReference type="PANTHER" id="PTHR47272:SF1">
    <property type="entry name" value="PIGGYBAC TRANSPOSABLE ELEMENT-DERIVED PROTEIN 3-LIKE"/>
    <property type="match status" value="1"/>
</dbReference>
<gene>
    <name evidence="2" type="ORF">T05_383</name>
</gene>
<dbReference type="EMBL" id="JYDJ01000897">
    <property type="protein sequence ID" value="KRX33147.1"/>
    <property type="molecule type" value="Genomic_DNA"/>
</dbReference>
<reference evidence="2 3" key="1">
    <citation type="submission" date="2015-01" db="EMBL/GenBank/DDBJ databases">
        <title>Evolution of Trichinella species and genotypes.</title>
        <authorList>
            <person name="Korhonen P.K."/>
            <person name="Edoardo P."/>
            <person name="Giuseppe L.R."/>
            <person name="Gasser R.B."/>
        </authorList>
    </citation>
    <scope>NUCLEOTIDE SEQUENCE [LARGE SCALE GENOMIC DNA]</scope>
    <source>
        <strain evidence="2">ISS417</strain>
    </source>
</reference>
<evidence type="ECO:0000313" key="3">
    <source>
        <dbReference type="Proteomes" id="UP000055048"/>
    </source>
</evidence>
<name>A0A0V0T2C2_9BILA</name>
<evidence type="ECO:0000259" key="1">
    <source>
        <dbReference type="Pfam" id="PF13843"/>
    </source>
</evidence>
<keyword evidence="3" id="KW-1185">Reference proteome</keyword>
<organism evidence="2 3">
    <name type="scientific">Trichinella murrelli</name>
    <dbReference type="NCBI Taxonomy" id="144512"/>
    <lineage>
        <taxon>Eukaryota</taxon>
        <taxon>Metazoa</taxon>
        <taxon>Ecdysozoa</taxon>
        <taxon>Nematoda</taxon>
        <taxon>Enoplea</taxon>
        <taxon>Dorylaimia</taxon>
        <taxon>Trichinellida</taxon>
        <taxon>Trichinellidae</taxon>
        <taxon>Trichinella</taxon>
    </lineage>
</organism>
<feature type="domain" description="PiggyBac transposable element-derived protein" evidence="1">
    <location>
        <begin position="53"/>
        <end position="151"/>
    </location>
</feature>
<dbReference type="InterPro" id="IPR029526">
    <property type="entry name" value="PGBD"/>
</dbReference>
<comment type="caution">
    <text evidence="2">The sequence shown here is derived from an EMBL/GenBank/DDBJ whole genome shotgun (WGS) entry which is preliminary data.</text>
</comment>
<dbReference type="Proteomes" id="UP000055048">
    <property type="component" value="Unassembled WGS sequence"/>
</dbReference>
<dbReference type="Pfam" id="PF13843">
    <property type="entry name" value="DDE_Tnp_1_7"/>
    <property type="match status" value="2"/>
</dbReference>
<feature type="domain" description="PiggyBac transposable element-derived protein" evidence="1">
    <location>
        <begin position="15"/>
        <end position="52"/>
    </location>
</feature>
<dbReference type="PANTHER" id="PTHR47272">
    <property type="entry name" value="DDE_TNP_1_7 DOMAIN-CONTAINING PROTEIN"/>
    <property type="match status" value="1"/>
</dbReference>
<sequence length="199" mass="23543">MRRKKNPLGWALPQQSNEGLRITQSELETFLGTLLKMGLVPKPRYSMYWSTESIDEEIIPYKGRNKLKQYSPKKPKKWGIKVNARTGVSGFLYDFSFYEGKVPRVKKPSGCLSFDIVMKLCEMVPKHRNFKIFFDNYFTYLDLQLRLLKKRHPHHRNNSAKQTEERATENGERVEKGWLGCLPRLHHCRKQLMHRSMAR</sequence>